<evidence type="ECO:0000313" key="1">
    <source>
        <dbReference type="EMBL" id="MDZ7543753.1"/>
    </source>
</evidence>
<name>A0AAW9KHF4_CLOPF</name>
<dbReference type="InterPro" id="IPR046346">
    <property type="entry name" value="Aminoacid_DH-like_N_sf"/>
</dbReference>
<dbReference type="GO" id="GO:0004354">
    <property type="term" value="F:glutamate dehydrogenase (NADP+) activity"/>
    <property type="evidence" value="ECO:0007669"/>
    <property type="project" value="TreeGrafter"/>
</dbReference>
<proteinExistence type="predicted"/>
<evidence type="ECO:0000313" key="2">
    <source>
        <dbReference type="Proteomes" id="UP001288944"/>
    </source>
</evidence>
<dbReference type="AlphaFoldDB" id="A0AAW9KHF4"/>
<reference evidence="1" key="1">
    <citation type="submission" date="2019-11" db="EMBL/GenBank/DDBJ databases">
        <title>Characterization of Clostridium perfringens isolates from swine manure treated agricultural soils.</title>
        <authorList>
            <person name="Wushke S.T."/>
        </authorList>
    </citation>
    <scope>NUCLEOTIDE SEQUENCE</scope>
    <source>
        <strain evidence="1">X62</strain>
    </source>
</reference>
<dbReference type="PANTHER" id="PTHR43571">
    <property type="entry name" value="NADP-SPECIFIC GLUTAMATE DEHYDROGENASE 1-RELATED"/>
    <property type="match status" value="1"/>
</dbReference>
<dbReference type="GO" id="GO:0006537">
    <property type="term" value="P:glutamate biosynthetic process"/>
    <property type="evidence" value="ECO:0007669"/>
    <property type="project" value="TreeGrafter"/>
</dbReference>
<organism evidence="1 2">
    <name type="scientific">Clostridium perfringens</name>
    <dbReference type="NCBI Taxonomy" id="1502"/>
    <lineage>
        <taxon>Bacteria</taxon>
        <taxon>Bacillati</taxon>
        <taxon>Bacillota</taxon>
        <taxon>Clostridia</taxon>
        <taxon>Eubacteriales</taxon>
        <taxon>Clostridiaceae</taxon>
        <taxon>Clostridium</taxon>
    </lineage>
</organism>
<accession>A0AAW9KHF4</accession>
<protein>
    <submittedName>
        <fullName evidence="1">NADP-specific glutamate dehydrogenase</fullName>
    </submittedName>
</protein>
<feature type="non-terminal residue" evidence="1">
    <location>
        <position position="77"/>
    </location>
</feature>
<dbReference type="Gene3D" id="3.40.50.10860">
    <property type="entry name" value="Leucine Dehydrogenase, chain A, domain 1"/>
    <property type="match status" value="1"/>
</dbReference>
<dbReference type="EMBL" id="WNUR01001587">
    <property type="protein sequence ID" value="MDZ7543753.1"/>
    <property type="molecule type" value="Genomic_DNA"/>
</dbReference>
<sequence>MLGREYVNKVINEVEKRNFGEKEFLDAIKEVLNSLVPVFEKHPEYIEEGILERIVEPERQIFFRVPWVDDNGNVQVN</sequence>
<dbReference type="Gene3D" id="1.10.285.10">
    <property type="entry name" value="Glutamate Dehydrogenase, chain A, domain 3"/>
    <property type="match status" value="1"/>
</dbReference>
<dbReference type="Proteomes" id="UP001288944">
    <property type="component" value="Unassembled WGS sequence"/>
</dbReference>
<gene>
    <name evidence="1" type="ORF">GNF83_21830</name>
</gene>
<dbReference type="SUPFAM" id="SSF53223">
    <property type="entry name" value="Aminoacid dehydrogenase-like, N-terminal domain"/>
    <property type="match status" value="1"/>
</dbReference>
<dbReference type="InterPro" id="IPR050724">
    <property type="entry name" value="Glu_Leu_Phe_Val_DH"/>
</dbReference>
<comment type="caution">
    <text evidence="1">The sequence shown here is derived from an EMBL/GenBank/DDBJ whole genome shotgun (WGS) entry which is preliminary data.</text>
</comment>
<dbReference type="PANTHER" id="PTHR43571:SF1">
    <property type="entry name" value="NADP-SPECIFIC GLUTAMATE DEHYDROGENASE 1-RELATED"/>
    <property type="match status" value="1"/>
</dbReference>
<dbReference type="GO" id="GO:0005829">
    <property type="term" value="C:cytosol"/>
    <property type="evidence" value="ECO:0007669"/>
    <property type="project" value="TreeGrafter"/>
</dbReference>